<comment type="caution">
    <text evidence="2">The sequence shown here is derived from an EMBL/GenBank/DDBJ whole genome shotgun (WGS) entry which is preliminary data.</text>
</comment>
<evidence type="ECO:0000313" key="3">
    <source>
        <dbReference type="Proteomes" id="UP000094622"/>
    </source>
</evidence>
<dbReference type="RefSeq" id="WP_069307119.1">
    <property type="nucleotide sequence ID" value="NZ_MCRJ01000060.1"/>
</dbReference>
<accession>A0A1E3H1F8</accession>
<name>A0A1E3H1F8_9HYPH</name>
<dbReference type="AlphaFoldDB" id="A0A1E3H1F8"/>
<gene>
    <name evidence="2" type="ORF">A6302_02527</name>
</gene>
<sequence>MWSLKTLVLAVLIATALAAPQAAPAAEFASVVQLNVLRWCKPLTTTDRRLAAALSLFPPTARRDGIIHGDLAILIEPCAGVVADFICVEAYVDVLQQVAEQIYRVPPHDDLSLLCGGVGAVVGHVFGDGFGDVIKGAAGGALICGLLQPALQGHSCERRKAGVAEMSAKVPLPPALSTGLGDMPVMMAIHEAFRAGRITTEERSLLVAEIAARARHIDGIVGSSDR</sequence>
<organism evidence="2 3">
    <name type="scientific">Methylobrevis pamukkalensis</name>
    <dbReference type="NCBI Taxonomy" id="1439726"/>
    <lineage>
        <taxon>Bacteria</taxon>
        <taxon>Pseudomonadati</taxon>
        <taxon>Pseudomonadota</taxon>
        <taxon>Alphaproteobacteria</taxon>
        <taxon>Hyphomicrobiales</taxon>
        <taxon>Pleomorphomonadaceae</taxon>
        <taxon>Methylobrevis</taxon>
    </lineage>
</organism>
<evidence type="ECO:0000256" key="1">
    <source>
        <dbReference type="SAM" id="SignalP"/>
    </source>
</evidence>
<keyword evidence="1" id="KW-0732">Signal</keyword>
<feature type="chain" id="PRO_5009128884" evidence="1">
    <location>
        <begin position="26"/>
        <end position="226"/>
    </location>
</feature>
<reference evidence="2 3" key="1">
    <citation type="submission" date="2016-07" db="EMBL/GenBank/DDBJ databases">
        <title>Draft Genome Sequence of Methylobrevis pamukkalensis PK2.</title>
        <authorList>
            <person name="Vasilenko O.V."/>
            <person name="Doronina N.V."/>
            <person name="Shmareva M.N."/>
            <person name="Tarlachkov S.V."/>
            <person name="Mustakhimov I."/>
            <person name="Trotsenko Y.A."/>
        </authorList>
    </citation>
    <scope>NUCLEOTIDE SEQUENCE [LARGE SCALE GENOMIC DNA]</scope>
    <source>
        <strain evidence="2 3">PK2</strain>
    </source>
</reference>
<feature type="signal peptide" evidence="1">
    <location>
        <begin position="1"/>
        <end position="25"/>
    </location>
</feature>
<protein>
    <submittedName>
        <fullName evidence="2">Uncharacterized protein</fullName>
    </submittedName>
</protein>
<evidence type="ECO:0000313" key="2">
    <source>
        <dbReference type="EMBL" id="ODN70147.1"/>
    </source>
</evidence>
<proteinExistence type="predicted"/>
<keyword evidence="3" id="KW-1185">Reference proteome</keyword>
<dbReference type="Proteomes" id="UP000094622">
    <property type="component" value="Unassembled WGS sequence"/>
</dbReference>
<dbReference type="EMBL" id="MCRJ01000060">
    <property type="protein sequence ID" value="ODN70147.1"/>
    <property type="molecule type" value="Genomic_DNA"/>
</dbReference>